<evidence type="ECO:0000313" key="11">
    <source>
        <dbReference type="EMBL" id="KFZ37112.1"/>
    </source>
</evidence>
<feature type="binding site" evidence="9">
    <location>
        <position position="201"/>
    </location>
    <ligand>
        <name>Fe(2+)</name>
        <dbReference type="ChEBI" id="CHEBI:29033"/>
    </ligand>
</feature>
<evidence type="ECO:0000256" key="10">
    <source>
        <dbReference type="RuleBase" id="RU000607"/>
    </source>
</evidence>
<dbReference type="FunFam" id="3.40.50.1400:FF:000002">
    <property type="entry name" value="Ferrochelatase"/>
    <property type="match status" value="1"/>
</dbReference>
<comment type="caution">
    <text evidence="11">The sequence shown here is derived from an EMBL/GenBank/DDBJ whole genome shotgun (WGS) entry which is preliminary data.</text>
</comment>
<dbReference type="PANTHER" id="PTHR11108:SF1">
    <property type="entry name" value="FERROCHELATASE, MITOCHONDRIAL"/>
    <property type="match status" value="1"/>
</dbReference>
<keyword evidence="4 9" id="KW-0408">Iron</keyword>
<dbReference type="PANTHER" id="PTHR11108">
    <property type="entry name" value="FERROCHELATASE"/>
    <property type="match status" value="1"/>
</dbReference>
<evidence type="ECO:0000256" key="3">
    <source>
        <dbReference type="ARBA" id="ARBA00022723"/>
    </source>
</evidence>
<comment type="catalytic activity">
    <reaction evidence="9 10">
        <text>heme b + 2 H(+) = protoporphyrin IX + Fe(2+)</text>
        <dbReference type="Rhea" id="RHEA:22584"/>
        <dbReference type="ChEBI" id="CHEBI:15378"/>
        <dbReference type="ChEBI" id="CHEBI:29033"/>
        <dbReference type="ChEBI" id="CHEBI:57306"/>
        <dbReference type="ChEBI" id="CHEBI:60344"/>
        <dbReference type="EC" id="4.98.1.1"/>
    </reaction>
</comment>
<dbReference type="SUPFAM" id="SSF53800">
    <property type="entry name" value="Chelatase"/>
    <property type="match status" value="1"/>
</dbReference>
<dbReference type="eggNOG" id="COG0276">
    <property type="taxonomic scope" value="Bacteria"/>
</dbReference>
<dbReference type="NCBIfam" id="TIGR00109">
    <property type="entry name" value="hemH"/>
    <property type="match status" value="1"/>
</dbReference>
<keyword evidence="7 9" id="KW-0627">Porphyrin biosynthesis</keyword>
<dbReference type="STRING" id="1515746.HR45_11905"/>
<evidence type="ECO:0000256" key="8">
    <source>
        <dbReference type="ARBA" id="ARBA00024536"/>
    </source>
</evidence>
<comment type="function">
    <text evidence="9 10">Catalyzes the ferrous insertion into protoporphyrin IX.</text>
</comment>
<dbReference type="OrthoDB" id="9809741at2"/>
<dbReference type="HAMAP" id="MF_00323">
    <property type="entry name" value="Ferrochelatase"/>
    <property type="match status" value="1"/>
</dbReference>
<feature type="binding site" evidence="9">
    <location>
        <position position="282"/>
    </location>
    <ligand>
        <name>Fe(2+)</name>
        <dbReference type="ChEBI" id="CHEBI:29033"/>
    </ligand>
</feature>
<evidence type="ECO:0000256" key="6">
    <source>
        <dbReference type="ARBA" id="ARBA00023239"/>
    </source>
</evidence>
<dbReference type="CDD" id="cd00419">
    <property type="entry name" value="Ferrochelatase_C"/>
    <property type="match status" value="1"/>
</dbReference>
<keyword evidence="6 9" id="KW-0456">Lyase</keyword>
<dbReference type="InterPro" id="IPR019772">
    <property type="entry name" value="Ferrochelatase_AS"/>
</dbReference>
<comment type="pathway">
    <text evidence="9 10">Porphyrin-containing compound metabolism; protoheme biosynthesis; protoheme from protoporphyrin-IX: step 1/1.</text>
</comment>
<evidence type="ECO:0000256" key="2">
    <source>
        <dbReference type="ARBA" id="ARBA00022490"/>
    </source>
</evidence>
<evidence type="ECO:0000256" key="9">
    <source>
        <dbReference type="HAMAP-Rule" id="MF_00323"/>
    </source>
</evidence>
<evidence type="ECO:0000256" key="4">
    <source>
        <dbReference type="ARBA" id="ARBA00023004"/>
    </source>
</evidence>
<keyword evidence="3 9" id="KW-0479">Metal-binding</keyword>
<dbReference type="InterPro" id="IPR033659">
    <property type="entry name" value="Ferrochelatase_N"/>
</dbReference>
<dbReference type="PROSITE" id="PS00534">
    <property type="entry name" value="FERROCHELATASE"/>
    <property type="match status" value="1"/>
</dbReference>
<comment type="catalytic activity">
    <reaction evidence="8">
        <text>Fe-coproporphyrin III + 2 H(+) = coproporphyrin III + Fe(2+)</text>
        <dbReference type="Rhea" id="RHEA:49572"/>
        <dbReference type="ChEBI" id="CHEBI:15378"/>
        <dbReference type="ChEBI" id="CHEBI:29033"/>
        <dbReference type="ChEBI" id="CHEBI:68438"/>
        <dbReference type="ChEBI" id="CHEBI:131725"/>
        <dbReference type="EC" id="4.99.1.9"/>
    </reaction>
    <physiologicalReaction direction="right-to-left" evidence="8">
        <dbReference type="Rhea" id="RHEA:49574"/>
    </physiologicalReaction>
</comment>
<evidence type="ECO:0000256" key="7">
    <source>
        <dbReference type="ARBA" id="ARBA00023244"/>
    </source>
</evidence>
<dbReference type="CDD" id="cd03411">
    <property type="entry name" value="Ferrochelatase_N"/>
    <property type="match status" value="1"/>
</dbReference>
<dbReference type="InterPro" id="IPR033644">
    <property type="entry name" value="Ferrochelatase_C"/>
</dbReference>
<dbReference type="InterPro" id="IPR001015">
    <property type="entry name" value="Ferrochelatase"/>
</dbReference>
<dbReference type="GO" id="GO:0005737">
    <property type="term" value="C:cytoplasm"/>
    <property type="evidence" value="ECO:0007669"/>
    <property type="project" value="UniProtKB-SubCell"/>
</dbReference>
<dbReference type="Gene3D" id="3.40.50.1400">
    <property type="match status" value="2"/>
</dbReference>
<sequence length="331" mass="37121">MQTNQPPFGVLLVNLGTPAAPTKTAVRAFLKQFLSDPRVVDVNRVLWWCILNGIILNIRPGKVAKLYQSIWWQEGSPLMVISRKQQQALQNQLLSRTGLDIPVELGMSYGEPSLDSGLKALEAKGVKNVLVLPLYPQYSCSTVASVVDGVAAMLKSRRNLPELRFVRDYHDKKGYIAALAQSVKQHWQQHGQSQKLLLSFHGVPERYVNEGDPYRDHCYKTAELLAQELALTTEQWMVCFQSRFGKEPWLTPYTDETLESLPKQGVKSVDIISPAFAADCLETLEEISIGGKETFLHAGGESYRFVPCLNDDEHHMAFLADLALQHAQGWS</sequence>
<dbReference type="EMBL" id="JPEO01000008">
    <property type="protein sequence ID" value="KFZ37112.1"/>
    <property type="molecule type" value="Genomic_DNA"/>
</dbReference>
<dbReference type="RefSeq" id="WP_037443123.1">
    <property type="nucleotide sequence ID" value="NZ_JPEO01000008.1"/>
</dbReference>
<keyword evidence="12" id="KW-1185">Reference proteome</keyword>
<gene>
    <name evidence="9 11" type="primary">hemH</name>
    <name evidence="11" type="ORF">HR45_11905</name>
</gene>
<evidence type="ECO:0000256" key="5">
    <source>
        <dbReference type="ARBA" id="ARBA00023133"/>
    </source>
</evidence>
<dbReference type="GO" id="GO:0006783">
    <property type="term" value="P:heme biosynthetic process"/>
    <property type="evidence" value="ECO:0007669"/>
    <property type="project" value="UniProtKB-UniRule"/>
</dbReference>
<evidence type="ECO:0000256" key="1">
    <source>
        <dbReference type="ARBA" id="ARBA00007718"/>
    </source>
</evidence>
<dbReference type="Pfam" id="PF00762">
    <property type="entry name" value="Ferrochelatase"/>
    <property type="match status" value="1"/>
</dbReference>
<dbReference type="GO" id="GO:0004325">
    <property type="term" value="F:ferrochelatase activity"/>
    <property type="evidence" value="ECO:0007669"/>
    <property type="project" value="UniProtKB-UniRule"/>
</dbReference>
<evidence type="ECO:0000313" key="12">
    <source>
        <dbReference type="Proteomes" id="UP000029264"/>
    </source>
</evidence>
<proteinExistence type="inferred from homology"/>
<keyword evidence="2 9" id="KW-0963">Cytoplasm</keyword>
<dbReference type="EC" id="4.98.1.1" evidence="9 10"/>
<comment type="similarity">
    <text evidence="1 9 10">Belongs to the ferrochelatase family.</text>
</comment>
<dbReference type="GO" id="GO:0046872">
    <property type="term" value="F:metal ion binding"/>
    <property type="evidence" value="ECO:0007669"/>
    <property type="project" value="UniProtKB-KW"/>
</dbReference>
<accession>A0A094JCX0</accession>
<keyword evidence="5 9" id="KW-0350">Heme biosynthesis</keyword>
<dbReference type="AlphaFoldDB" id="A0A094JCX0"/>
<organism evidence="11 12">
    <name type="scientific">Shewanella mangrovi</name>
    <dbReference type="NCBI Taxonomy" id="1515746"/>
    <lineage>
        <taxon>Bacteria</taxon>
        <taxon>Pseudomonadati</taxon>
        <taxon>Pseudomonadota</taxon>
        <taxon>Gammaproteobacteria</taxon>
        <taxon>Alteromonadales</taxon>
        <taxon>Shewanellaceae</taxon>
        <taxon>Shewanella</taxon>
    </lineage>
</organism>
<dbReference type="Proteomes" id="UP000029264">
    <property type="component" value="Unassembled WGS sequence"/>
</dbReference>
<comment type="subcellular location">
    <subcellularLocation>
        <location evidence="9 10">Cytoplasm</location>
    </subcellularLocation>
</comment>
<protein>
    <recommendedName>
        <fullName evidence="9 10">Ferrochelatase</fullName>
        <ecNumber evidence="9 10">4.98.1.1</ecNumber>
    </recommendedName>
    <alternativeName>
        <fullName evidence="9">Heme synthase</fullName>
    </alternativeName>
    <alternativeName>
        <fullName evidence="9">Protoheme ferro-lyase</fullName>
    </alternativeName>
</protein>
<reference evidence="11 12" key="1">
    <citation type="submission" date="2014-06" db="EMBL/GenBank/DDBJ databases">
        <title>Shewanella sp. YQH10.</title>
        <authorList>
            <person name="Liu Y."/>
            <person name="Zeng R."/>
        </authorList>
    </citation>
    <scope>NUCLEOTIDE SEQUENCE [LARGE SCALE GENOMIC DNA]</scope>
    <source>
        <strain evidence="11 12">YQH10</strain>
    </source>
</reference>
<name>A0A094JCX0_9GAMM</name>
<dbReference type="UniPathway" id="UPA00252">
    <property type="reaction ID" value="UER00325"/>
</dbReference>